<dbReference type="InterPro" id="IPR014756">
    <property type="entry name" value="Ig_E-set"/>
</dbReference>
<protein>
    <submittedName>
        <fullName evidence="2">IPT/TIG domain-containing protein</fullName>
    </submittedName>
</protein>
<keyword evidence="1" id="KW-0732">Signal</keyword>
<accession>A0ABW5P0N5</accession>
<dbReference type="Gene3D" id="2.60.40.10">
    <property type="entry name" value="Immunoglobulins"/>
    <property type="match status" value="1"/>
</dbReference>
<feature type="chain" id="PRO_5046126591" evidence="1">
    <location>
        <begin position="22"/>
        <end position="124"/>
    </location>
</feature>
<reference evidence="3" key="1">
    <citation type="journal article" date="2019" name="Int. J. Syst. Evol. Microbiol.">
        <title>The Global Catalogue of Microorganisms (GCM) 10K type strain sequencing project: providing services to taxonomists for standard genome sequencing and annotation.</title>
        <authorList>
            <consortium name="The Broad Institute Genomics Platform"/>
            <consortium name="The Broad Institute Genome Sequencing Center for Infectious Disease"/>
            <person name="Wu L."/>
            <person name="Ma J."/>
        </authorList>
    </citation>
    <scope>NUCLEOTIDE SEQUENCE [LARGE SCALE GENOMIC DNA]</scope>
    <source>
        <strain evidence="3">KCTC 33842</strain>
    </source>
</reference>
<evidence type="ECO:0000313" key="3">
    <source>
        <dbReference type="Proteomes" id="UP001597475"/>
    </source>
</evidence>
<gene>
    <name evidence="2" type="ORF">ACFSR9_05390</name>
</gene>
<dbReference type="Proteomes" id="UP001597475">
    <property type="component" value="Unassembled WGS sequence"/>
</dbReference>
<name>A0ABW5P0N5_9DEIO</name>
<dbReference type="SUPFAM" id="SSF81296">
    <property type="entry name" value="E set domains"/>
    <property type="match status" value="1"/>
</dbReference>
<organism evidence="2 3">
    <name type="scientific">Deinococcus taklimakanensis</name>
    <dbReference type="NCBI Taxonomy" id="536443"/>
    <lineage>
        <taxon>Bacteria</taxon>
        <taxon>Thermotogati</taxon>
        <taxon>Deinococcota</taxon>
        <taxon>Deinococci</taxon>
        <taxon>Deinococcales</taxon>
        <taxon>Deinococcaceae</taxon>
        <taxon>Deinococcus</taxon>
    </lineage>
</organism>
<dbReference type="EMBL" id="JBHUMK010000021">
    <property type="protein sequence ID" value="MFD2608876.1"/>
    <property type="molecule type" value="Genomic_DNA"/>
</dbReference>
<feature type="signal peptide" evidence="1">
    <location>
        <begin position="1"/>
        <end position="21"/>
    </location>
</feature>
<dbReference type="CDD" id="cd00102">
    <property type="entry name" value="IPT"/>
    <property type="match status" value="1"/>
</dbReference>
<comment type="caution">
    <text evidence="2">The sequence shown here is derived from an EMBL/GenBank/DDBJ whole genome shotgun (WGS) entry which is preliminary data.</text>
</comment>
<keyword evidence="3" id="KW-1185">Reference proteome</keyword>
<evidence type="ECO:0000256" key="1">
    <source>
        <dbReference type="SAM" id="SignalP"/>
    </source>
</evidence>
<sequence length="124" mass="12717">MRGFFVASLLCAGMLASCAPSQQVSTERMVTVTPVLVKLSEGAPRGGTLTIQGRYLGGPANGQVRLGANDRGEGGVVLPAASVKSWTDTEIVVTIPANAPLGGSWVFVEVGGRQSTGLPFSVTQ</sequence>
<dbReference type="InterPro" id="IPR013783">
    <property type="entry name" value="Ig-like_fold"/>
</dbReference>
<dbReference type="PROSITE" id="PS51257">
    <property type="entry name" value="PROKAR_LIPOPROTEIN"/>
    <property type="match status" value="1"/>
</dbReference>
<dbReference type="RefSeq" id="WP_386843793.1">
    <property type="nucleotide sequence ID" value="NZ_JBHUMK010000021.1"/>
</dbReference>
<evidence type="ECO:0000313" key="2">
    <source>
        <dbReference type="EMBL" id="MFD2608876.1"/>
    </source>
</evidence>
<proteinExistence type="predicted"/>